<organism evidence="3 4">
    <name type="scientific">Cellulomonas biazotea</name>
    <dbReference type="NCBI Taxonomy" id="1709"/>
    <lineage>
        <taxon>Bacteria</taxon>
        <taxon>Bacillati</taxon>
        <taxon>Actinomycetota</taxon>
        <taxon>Actinomycetes</taxon>
        <taxon>Micrococcales</taxon>
        <taxon>Cellulomonadaceae</taxon>
        <taxon>Cellulomonas</taxon>
    </lineage>
</organism>
<feature type="compositionally biased region" description="Acidic residues" evidence="1">
    <location>
        <begin position="376"/>
        <end position="390"/>
    </location>
</feature>
<evidence type="ECO:0000313" key="3">
    <source>
        <dbReference type="EMBL" id="GCE77222.1"/>
    </source>
</evidence>
<sequence length="390" mass="39649">MSAVRVSGASRRRAAVVVLAAALLVGVVGGCGPGDDDQDAPTDVERAEREVAAREEALAEAHARESEASLELCTAAVDYVTALDRYGDVLTDTAPTVGDVVAGGSDLQEPRDDVLTAGESAQEARRATVEAQLALDEAVANLAALQQAAGEDVEIPEVTPGTPEPLADADDVGRVRQADAEFTAAQEGIDADTPLVQATQQFNAAAVALEMAWLRLVGGSGCLDDERLAEAQATAAAYTLALQQSLTDAGYDPGPVDGVYGPQTVAAVEALQEAHGLPVTGTVDKATDAALQADLAAKGGAAAQSALVSTTALQQTLHLAGYWDGPVDGQWTPELTTAVMTFQTDLGVPATGTVDAATVAAFDAALAASRAPAPTEEPEPGPEESEEGDA</sequence>
<dbReference type="AlphaFoldDB" id="A0A402DSX6"/>
<feature type="domain" description="Peptidoglycan binding-like" evidence="2">
    <location>
        <begin position="241"/>
        <end position="291"/>
    </location>
</feature>
<feature type="domain" description="Peptidoglycan binding-like" evidence="2">
    <location>
        <begin position="311"/>
        <end position="361"/>
    </location>
</feature>
<dbReference type="InterPro" id="IPR002477">
    <property type="entry name" value="Peptidoglycan-bd-like"/>
</dbReference>
<keyword evidence="4" id="KW-1185">Reference proteome</keyword>
<dbReference type="InterPro" id="IPR036366">
    <property type="entry name" value="PGBDSf"/>
</dbReference>
<reference evidence="3 4" key="1">
    <citation type="submission" date="2019-01" db="EMBL/GenBank/DDBJ databases">
        <title>Draft genome sequence of Cellulomonas takizawaensis strain TKZ-21.</title>
        <authorList>
            <person name="Yamamura H."/>
            <person name="Hayashi T."/>
            <person name="Hamada M."/>
            <person name="Serisawa Y."/>
            <person name="Matsuyama K."/>
            <person name="Nakagawa Y."/>
            <person name="Otoguro M."/>
            <person name="Yanagida F."/>
            <person name="Hayakawa M."/>
        </authorList>
    </citation>
    <scope>NUCLEOTIDE SEQUENCE [LARGE SCALE GENOMIC DNA]</scope>
    <source>
        <strain evidence="3 4">NBRC12680</strain>
    </source>
</reference>
<dbReference type="Gene3D" id="1.10.101.10">
    <property type="entry name" value="PGBD-like superfamily/PGBD"/>
    <property type="match status" value="2"/>
</dbReference>
<accession>A0A402DSX6</accession>
<proteinExistence type="predicted"/>
<dbReference type="RefSeq" id="WP_130781824.1">
    <property type="nucleotide sequence ID" value="NZ_BIMR01000186.1"/>
</dbReference>
<dbReference type="SUPFAM" id="SSF47090">
    <property type="entry name" value="PGBD-like"/>
    <property type="match status" value="2"/>
</dbReference>
<dbReference type="InterPro" id="IPR036365">
    <property type="entry name" value="PGBD-like_sf"/>
</dbReference>
<dbReference type="EMBL" id="BIMR01000186">
    <property type="protein sequence ID" value="GCE77222.1"/>
    <property type="molecule type" value="Genomic_DNA"/>
</dbReference>
<dbReference type="Pfam" id="PF01471">
    <property type="entry name" value="PG_binding_1"/>
    <property type="match status" value="2"/>
</dbReference>
<evidence type="ECO:0000259" key="2">
    <source>
        <dbReference type="Pfam" id="PF01471"/>
    </source>
</evidence>
<name>A0A402DSX6_9CELL</name>
<dbReference type="OrthoDB" id="9787225at2"/>
<evidence type="ECO:0000313" key="4">
    <source>
        <dbReference type="Proteomes" id="UP000289954"/>
    </source>
</evidence>
<protein>
    <recommendedName>
        <fullName evidence="2">Peptidoglycan binding-like domain-containing protein</fullName>
    </recommendedName>
</protein>
<dbReference type="PROSITE" id="PS51257">
    <property type="entry name" value="PROKAR_LIPOPROTEIN"/>
    <property type="match status" value="1"/>
</dbReference>
<comment type="caution">
    <text evidence="3">The sequence shown here is derived from an EMBL/GenBank/DDBJ whole genome shotgun (WGS) entry which is preliminary data.</text>
</comment>
<evidence type="ECO:0000256" key="1">
    <source>
        <dbReference type="SAM" id="MobiDB-lite"/>
    </source>
</evidence>
<gene>
    <name evidence="3" type="ORF">CBZ_22780</name>
</gene>
<feature type="region of interest" description="Disordered" evidence="1">
    <location>
        <begin position="368"/>
        <end position="390"/>
    </location>
</feature>
<dbReference type="Proteomes" id="UP000289954">
    <property type="component" value="Unassembled WGS sequence"/>
</dbReference>